<dbReference type="RefSeq" id="WP_183275511.1">
    <property type="nucleotide sequence ID" value="NZ_JACHXV010000023.1"/>
</dbReference>
<comment type="caution">
    <text evidence="1">The sequence shown here is derived from an EMBL/GenBank/DDBJ whole genome shotgun (WGS) entry which is preliminary data.</text>
</comment>
<protein>
    <submittedName>
        <fullName evidence="1">Uncharacterized protein</fullName>
    </submittedName>
</protein>
<gene>
    <name evidence="1" type="ORF">FHR90_003120</name>
</gene>
<accession>A0A839UZQ5</accession>
<name>A0A839UZQ5_9PROT</name>
<dbReference type="EMBL" id="JACHXV010000023">
    <property type="protein sequence ID" value="MBB3175266.1"/>
    <property type="molecule type" value="Genomic_DNA"/>
</dbReference>
<evidence type="ECO:0000313" key="2">
    <source>
        <dbReference type="Proteomes" id="UP000557688"/>
    </source>
</evidence>
<evidence type="ECO:0000313" key="1">
    <source>
        <dbReference type="EMBL" id="MBB3175266.1"/>
    </source>
</evidence>
<organism evidence="1 2">
    <name type="scientific">Endobacter medicaginis</name>
    <dbReference type="NCBI Taxonomy" id="1181271"/>
    <lineage>
        <taxon>Bacteria</taxon>
        <taxon>Pseudomonadati</taxon>
        <taxon>Pseudomonadota</taxon>
        <taxon>Alphaproteobacteria</taxon>
        <taxon>Acetobacterales</taxon>
        <taxon>Acetobacteraceae</taxon>
        <taxon>Endobacter</taxon>
    </lineage>
</organism>
<dbReference type="AlphaFoldDB" id="A0A839UZQ5"/>
<dbReference type="Proteomes" id="UP000557688">
    <property type="component" value="Unassembled WGS sequence"/>
</dbReference>
<keyword evidence="2" id="KW-1185">Reference proteome</keyword>
<sequence>MSAAQQSSAAEWFEPGLLARRLGHGVSEELVAEMLGHARLRLGLDRLLSRRAGPAEACTLLALDRIGLLAFLRRLGAVWNAPDLTRAIDGTAVRELVAAVGPSLRQAAIRHAALLPAHHPRRGLSVAELVRQIPIDGLACLTAWADTRPDAIRTRIELRVGRADVIDFAQRTHAPGLVEALAEMASAPEAA</sequence>
<proteinExistence type="predicted"/>
<reference evidence="1 2" key="1">
    <citation type="submission" date="2020-08" db="EMBL/GenBank/DDBJ databases">
        <title>Genomic Encyclopedia of Type Strains, Phase III (KMG-III): the genomes of soil and plant-associated and newly described type strains.</title>
        <authorList>
            <person name="Whitman W."/>
        </authorList>
    </citation>
    <scope>NUCLEOTIDE SEQUENCE [LARGE SCALE GENOMIC DNA]</scope>
    <source>
        <strain evidence="1 2">CECT 8088</strain>
    </source>
</reference>